<name>A0ABY7FG16_MYAAR</name>
<dbReference type="Proteomes" id="UP001164746">
    <property type="component" value="Chromosome 12"/>
</dbReference>
<feature type="coiled-coil region" evidence="1">
    <location>
        <begin position="191"/>
        <end position="218"/>
    </location>
</feature>
<accession>A0ABY7FG16</accession>
<reference evidence="3" key="1">
    <citation type="submission" date="2022-11" db="EMBL/GenBank/DDBJ databases">
        <title>Centuries of genome instability and evolution in soft-shell clam transmissible cancer (bioRxiv).</title>
        <authorList>
            <person name="Hart S.F.M."/>
            <person name="Yonemitsu M.A."/>
            <person name="Giersch R.M."/>
            <person name="Beal B.F."/>
            <person name="Arriagada G."/>
            <person name="Davis B.W."/>
            <person name="Ostrander E.A."/>
            <person name="Goff S.P."/>
            <person name="Metzger M.J."/>
        </authorList>
    </citation>
    <scope>NUCLEOTIDE SEQUENCE</scope>
    <source>
        <strain evidence="3">MELC-2E11</strain>
        <tissue evidence="3">Siphon/mantle</tissue>
    </source>
</reference>
<dbReference type="EMBL" id="CP111023">
    <property type="protein sequence ID" value="WAR21118.1"/>
    <property type="molecule type" value="Genomic_DNA"/>
</dbReference>
<sequence>MKSEERRRVDGQNRGGAWWNGKVRSGAGWMNKVERGRENCIGKAGAKGKKERSRVDWENRVVGSGENDLYFTMSYEGKGSGENSTKRSSGDESVVAQSRCSMCDGCSSSPCASHYACTQTSFADSEFSDYHSLKWDDHNFQGDETVDSLLNDFIEISHERPGQKFLQEEAKEHKTIAKSQKKTIVCLVQSVLLLVKRNQDTENRLERLRRELTQMRFSSISGSKLEKHSVSTD</sequence>
<organism evidence="3 4">
    <name type="scientific">Mya arenaria</name>
    <name type="common">Soft-shell clam</name>
    <dbReference type="NCBI Taxonomy" id="6604"/>
    <lineage>
        <taxon>Eukaryota</taxon>
        <taxon>Metazoa</taxon>
        <taxon>Spiralia</taxon>
        <taxon>Lophotrochozoa</taxon>
        <taxon>Mollusca</taxon>
        <taxon>Bivalvia</taxon>
        <taxon>Autobranchia</taxon>
        <taxon>Heteroconchia</taxon>
        <taxon>Euheterodonta</taxon>
        <taxon>Imparidentia</taxon>
        <taxon>Neoheterodontei</taxon>
        <taxon>Myida</taxon>
        <taxon>Myoidea</taxon>
        <taxon>Myidae</taxon>
        <taxon>Mya</taxon>
    </lineage>
</organism>
<keyword evidence="4" id="KW-1185">Reference proteome</keyword>
<proteinExistence type="predicted"/>
<evidence type="ECO:0000256" key="1">
    <source>
        <dbReference type="SAM" id="Coils"/>
    </source>
</evidence>
<evidence type="ECO:0000256" key="2">
    <source>
        <dbReference type="SAM" id="MobiDB-lite"/>
    </source>
</evidence>
<gene>
    <name evidence="3" type="ORF">MAR_015092</name>
</gene>
<evidence type="ECO:0000313" key="3">
    <source>
        <dbReference type="EMBL" id="WAR21118.1"/>
    </source>
</evidence>
<feature type="region of interest" description="Disordered" evidence="2">
    <location>
        <begin position="1"/>
        <end position="21"/>
    </location>
</feature>
<evidence type="ECO:0000313" key="4">
    <source>
        <dbReference type="Proteomes" id="UP001164746"/>
    </source>
</evidence>
<protein>
    <submittedName>
        <fullName evidence="3">Uncharacterized protein</fullName>
    </submittedName>
</protein>
<feature type="compositionally biased region" description="Basic and acidic residues" evidence="2">
    <location>
        <begin position="1"/>
        <end position="11"/>
    </location>
</feature>
<keyword evidence="1" id="KW-0175">Coiled coil</keyword>